<dbReference type="PROSITE" id="PS50110">
    <property type="entry name" value="RESPONSE_REGULATORY"/>
    <property type="match status" value="1"/>
</dbReference>
<dbReference type="InterPro" id="IPR003593">
    <property type="entry name" value="AAA+_ATPase"/>
</dbReference>
<dbReference type="PROSITE" id="PS00688">
    <property type="entry name" value="SIGMA54_INTERACT_3"/>
    <property type="match status" value="1"/>
</dbReference>
<proteinExistence type="predicted"/>
<dbReference type="PANTHER" id="PTHR32071">
    <property type="entry name" value="TRANSCRIPTIONAL REGULATORY PROTEIN"/>
    <property type="match status" value="1"/>
</dbReference>
<dbReference type="InterPro" id="IPR011006">
    <property type="entry name" value="CheY-like_superfamily"/>
</dbReference>
<dbReference type="PRINTS" id="PR01590">
    <property type="entry name" value="HTHFIS"/>
</dbReference>
<dbReference type="GO" id="GO:0043565">
    <property type="term" value="F:sequence-specific DNA binding"/>
    <property type="evidence" value="ECO:0007669"/>
    <property type="project" value="InterPro"/>
</dbReference>
<reference evidence="9" key="1">
    <citation type="submission" date="2012-09" db="EMBL/GenBank/DDBJ databases">
        <title>Inhibition of the growth of Bacillus subtilis by a novel anti-bacterial protein from the soil metagenome.</title>
        <authorList>
            <person name="O'Mahony M.M."/>
            <person name="Henneberger R."/>
            <person name="Doohan F."/>
            <person name="Marchesi J.R."/>
            <person name="Dobson A.D.W."/>
        </authorList>
    </citation>
    <scope>NUCLEOTIDE SEQUENCE</scope>
</reference>
<feature type="domain" description="Response regulatory" evidence="8">
    <location>
        <begin position="5"/>
        <end position="123"/>
    </location>
</feature>
<evidence type="ECO:0000259" key="8">
    <source>
        <dbReference type="PROSITE" id="PS50110"/>
    </source>
</evidence>
<keyword evidence="1" id="KW-0547">Nucleotide-binding</keyword>
<dbReference type="PROSITE" id="PS00676">
    <property type="entry name" value="SIGMA54_INTERACT_2"/>
    <property type="match status" value="1"/>
</dbReference>
<dbReference type="PROSITE" id="PS50045">
    <property type="entry name" value="SIGMA54_INTERACT_4"/>
    <property type="match status" value="1"/>
</dbReference>
<evidence type="ECO:0000256" key="5">
    <source>
        <dbReference type="ARBA" id="ARBA00023163"/>
    </source>
</evidence>
<feature type="modified residue" description="4-aspartylphosphate" evidence="6">
    <location>
        <position position="53"/>
    </location>
</feature>
<dbReference type="InterPro" id="IPR025662">
    <property type="entry name" value="Sigma_54_int_dom_ATP-bd_1"/>
</dbReference>
<organism evidence="9">
    <name type="scientific">uncultured bacterium 'To-T 020 P12'</name>
    <dbReference type="NCBI Taxonomy" id="1263626"/>
    <lineage>
        <taxon>Bacteria</taxon>
        <taxon>environmental samples</taxon>
    </lineage>
</organism>
<keyword evidence="2" id="KW-0067">ATP-binding</keyword>
<dbReference type="InterPro" id="IPR025944">
    <property type="entry name" value="Sigma_54_int_dom_CS"/>
</dbReference>
<dbReference type="Pfam" id="PF25601">
    <property type="entry name" value="AAA_lid_14"/>
    <property type="match status" value="1"/>
</dbReference>
<keyword evidence="6" id="KW-0597">Phosphoprotein</keyword>
<evidence type="ECO:0000259" key="7">
    <source>
        <dbReference type="PROSITE" id="PS50045"/>
    </source>
</evidence>
<dbReference type="EMBL" id="JX846920">
    <property type="protein sequence ID" value="AFY17081.1"/>
    <property type="molecule type" value="Genomic_DNA"/>
</dbReference>
<evidence type="ECO:0000313" key="9">
    <source>
        <dbReference type="EMBL" id="AFY17081.1"/>
    </source>
</evidence>
<dbReference type="SUPFAM" id="SSF52172">
    <property type="entry name" value="CheY-like"/>
    <property type="match status" value="1"/>
</dbReference>
<dbReference type="GO" id="GO:0005524">
    <property type="term" value="F:ATP binding"/>
    <property type="evidence" value="ECO:0007669"/>
    <property type="project" value="UniProtKB-KW"/>
</dbReference>
<keyword evidence="3" id="KW-0805">Transcription regulation</keyword>
<evidence type="ECO:0000256" key="4">
    <source>
        <dbReference type="ARBA" id="ARBA00023125"/>
    </source>
</evidence>
<dbReference type="SMART" id="SM00448">
    <property type="entry name" value="REC"/>
    <property type="match status" value="1"/>
</dbReference>
<dbReference type="GO" id="GO:0006355">
    <property type="term" value="P:regulation of DNA-templated transcription"/>
    <property type="evidence" value="ECO:0007669"/>
    <property type="project" value="InterPro"/>
</dbReference>
<dbReference type="InterPro" id="IPR002078">
    <property type="entry name" value="Sigma_54_int"/>
</dbReference>
<dbReference type="InterPro" id="IPR009057">
    <property type="entry name" value="Homeodomain-like_sf"/>
</dbReference>
<dbReference type="CDD" id="cd00009">
    <property type="entry name" value="AAA"/>
    <property type="match status" value="1"/>
</dbReference>
<dbReference type="PANTHER" id="PTHR32071:SF113">
    <property type="entry name" value="ALGINATE BIOSYNTHESIS TRANSCRIPTIONAL REGULATORY PROTEIN ALGB"/>
    <property type="match status" value="1"/>
</dbReference>
<dbReference type="Gene3D" id="1.10.8.60">
    <property type="match status" value="1"/>
</dbReference>
<dbReference type="SUPFAM" id="SSF52540">
    <property type="entry name" value="P-loop containing nucleoside triphosphate hydrolases"/>
    <property type="match status" value="1"/>
</dbReference>
<dbReference type="Gene3D" id="3.40.50.300">
    <property type="entry name" value="P-loop containing nucleotide triphosphate hydrolases"/>
    <property type="match status" value="1"/>
</dbReference>
<dbReference type="Pfam" id="PF00158">
    <property type="entry name" value="Sigma54_activat"/>
    <property type="match status" value="1"/>
</dbReference>
<dbReference type="InterPro" id="IPR058031">
    <property type="entry name" value="AAA_lid_NorR"/>
</dbReference>
<dbReference type="Pfam" id="PF00072">
    <property type="entry name" value="Response_reg"/>
    <property type="match status" value="1"/>
</dbReference>
<dbReference type="SUPFAM" id="SSF46689">
    <property type="entry name" value="Homeodomain-like"/>
    <property type="match status" value="1"/>
</dbReference>
<protein>
    <submittedName>
        <fullName evidence="9">Two component sigma54 specific transcriptional regulator</fullName>
    </submittedName>
</protein>
<dbReference type="InterPro" id="IPR014264">
    <property type="entry name" value="PEP-CTERM_resp_reg"/>
</dbReference>
<dbReference type="Gene3D" id="1.10.10.60">
    <property type="entry name" value="Homeodomain-like"/>
    <property type="match status" value="1"/>
</dbReference>
<evidence type="ECO:0000256" key="1">
    <source>
        <dbReference type="ARBA" id="ARBA00022741"/>
    </source>
</evidence>
<dbReference type="FunFam" id="3.40.50.300:FF:000006">
    <property type="entry name" value="DNA-binding transcriptional regulator NtrC"/>
    <property type="match status" value="1"/>
</dbReference>
<feature type="domain" description="Sigma-54 factor interaction" evidence="7">
    <location>
        <begin position="147"/>
        <end position="376"/>
    </location>
</feature>
<dbReference type="InterPro" id="IPR027417">
    <property type="entry name" value="P-loop_NTPase"/>
</dbReference>
<dbReference type="InterPro" id="IPR002197">
    <property type="entry name" value="HTH_Fis"/>
</dbReference>
<dbReference type="InterPro" id="IPR025943">
    <property type="entry name" value="Sigma_54_int_dom_ATP-bd_2"/>
</dbReference>
<dbReference type="PROSITE" id="PS00675">
    <property type="entry name" value="SIGMA54_INTERACT_1"/>
    <property type="match status" value="1"/>
</dbReference>
<dbReference type="Gene3D" id="3.40.50.2300">
    <property type="match status" value="1"/>
</dbReference>
<accession>K9NAP1</accession>
<evidence type="ECO:0000256" key="3">
    <source>
        <dbReference type="ARBA" id="ARBA00023015"/>
    </source>
</evidence>
<dbReference type="Pfam" id="PF02954">
    <property type="entry name" value="HTH_8"/>
    <property type="match status" value="1"/>
</dbReference>
<keyword evidence="4" id="KW-0238">DNA-binding</keyword>
<keyword evidence="5" id="KW-0804">Transcription</keyword>
<dbReference type="AlphaFoldDB" id="K9NAP1"/>
<name>K9NAP1_9BACT</name>
<sequence>MSKPRLLIVDDDEDIRTQMKWALAQHYEVAMAGDRVGALSAFTADRPTVTLLDLGLPPCPNEPDEGLAALSGLLALEPLAKVIIVSGQGDKENALHAVGAGAYDFLCKPVEMDELRLVLRRCVYVAELEQEYHALQQSGRAETFEDMLGASPQMQTVFSFIRKVAPTTAPVLILGESGTGKEMVAQALHRRSPHKSGPFVAINCSAIPEGLLESELFGHEKGAFTGAHTLRKGHIETAAGGTLFLDEIGELPASVQIKLLRFLQEKRFQRVGGRQEIQSDTRVIAATSVNLQESVASGTFREDLYFRLAVVVVKVPPLRERGDDIGLLAREFVHRYGAQHGRRGVAFAPNALRALNLHRWPGNIRELQNLVQRAVIMAEGKRITAADLELKDALGDLPPQTLKEARESVERELVIDALRRHGGKITTAAVELGISRPTFYELMEKLGIARSLLKSD</sequence>
<dbReference type="NCBIfam" id="TIGR02915">
    <property type="entry name" value="PEP_resp_reg"/>
    <property type="match status" value="1"/>
</dbReference>
<dbReference type="InterPro" id="IPR001789">
    <property type="entry name" value="Sig_transdc_resp-reg_receiver"/>
</dbReference>
<evidence type="ECO:0000256" key="2">
    <source>
        <dbReference type="ARBA" id="ARBA00022840"/>
    </source>
</evidence>
<dbReference type="SMART" id="SM00382">
    <property type="entry name" value="AAA"/>
    <property type="match status" value="1"/>
</dbReference>
<dbReference type="GO" id="GO:0000160">
    <property type="term" value="P:phosphorelay signal transduction system"/>
    <property type="evidence" value="ECO:0007669"/>
    <property type="project" value="InterPro"/>
</dbReference>
<evidence type="ECO:0000256" key="6">
    <source>
        <dbReference type="PROSITE-ProRule" id="PRU00169"/>
    </source>
</evidence>